<feature type="compositionally biased region" description="Low complexity" evidence="10">
    <location>
        <begin position="501"/>
        <end position="515"/>
    </location>
</feature>
<evidence type="ECO:0000256" key="4">
    <source>
        <dbReference type="ARBA" id="ARBA00013948"/>
    </source>
</evidence>
<feature type="compositionally biased region" description="Acidic residues" evidence="10">
    <location>
        <begin position="45"/>
        <end position="61"/>
    </location>
</feature>
<dbReference type="EC" id="2.7.11.1" evidence="3"/>
<comment type="caution">
    <text evidence="12">The sequence shown here is derived from an EMBL/GenBank/DDBJ whole genome shotgun (WGS) entry which is preliminary data.</text>
</comment>
<dbReference type="EMBL" id="JAWDJX010000256">
    <property type="protein sequence ID" value="KAK3045430.1"/>
    <property type="molecule type" value="Genomic_DNA"/>
</dbReference>
<dbReference type="InterPro" id="IPR040976">
    <property type="entry name" value="Pkinase_fungal"/>
</dbReference>
<dbReference type="PROSITE" id="PS50011">
    <property type="entry name" value="PROTEIN_KINASE_DOM"/>
    <property type="match status" value="1"/>
</dbReference>
<dbReference type="Gene3D" id="1.10.510.10">
    <property type="entry name" value="Transferase(Phosphotransferase) domain 1"/>
    <property type="match status" value="1"/>
</dbReference>
<feature type="region of interest" description="Disordered" evidence="10">
    <location>
        <begin position="36"/>
        <end position="61"/>
    </location>
</feature>
<evidence type="ECO:0000256" key="5">
    <source>
        <dbReference type="ARBA" id="ARBA00019973"/>
    </source>
</evidence>
<feature type="domain" description="Protein kinase" evidence="11">
    <location>
        <begin position="379"/>
        <end position="770"/>
    </location>
</feature>
<feature type="region of interest" description="Disordered" evidence="10">
    <location>
        <begin position="144"/>
        <end position="168"/>
    </location>
</feature>
<evidence type="ECO:0000256" key="3">
    <source>
        <dbReference type="ARBA" id="ARBA00012513"/>
    </source>
</evidence>
<evidence type="ECO:0000256" key="2">
    <source>
        <dbReference type="ARBA" id="ARBA00011534"/>
    </source>
</evidence>
<dbReference type="SUPFAM" id="SSF56112">
    <property type="entry name" value="Protein kinase-like (PK-like)"/>
    <property type="match status" value="1"/>
</dbReference>
<protein>
    <recommendedName>
        <fullName evidence="5">EKC/KEOPS complex subunit BUD32</fullName>
        <ecNumber evidence="3">2.7.11.1</ecNumber>
    </recommendedName>
    <alternativeName>
        <fullName evidence="6 7">Atypical Serine/threonine protein kinase BUD32</fullName>
    </alternativeName>
    <alternativeName>
        <fullName evidence="4">EKC/KEOPS complex subunit bud32</fullName>
    </alternativeName>
</protein>
<dbReference type="InterPro" id="IPR000719">
    <property type="entry name" value="Prot_kinase_dom"/>
</dbReference>
<dbReference type="PANTHER" id="PTHR38248">
    <property type="entry name" value="FUNK1 6"/>
    <property type="match status" value="1"/>
</dbReference>
<evidence type="ECO:0000313" key="12">
    <source>
        <dbReference type="EMBL" id="KAK3045430.1"/>
    </source>
</evidence>
<evidence type="ECO:0000313" key="13">
    <source>
        <dbReference type="Proteomes" id="UP001271007"/>
    </source>
</evidence>
<accession>A0AAJ0D4C4</accession>
<feature type="region of interest" description="Disordered" evidence="10">
    <location>
        <begin position="493"/>
        <end position="560"/>
    </location>
</feature>
<sequence>MVELTEDECLAISRSPLEIAHLRGPLQAAIENDCTDSQQTHPLPSDDDRDSDSTEVDEESDAKDAISVLLVALQTHRVAKKLRSRESRGSLDRELALMYSRVDGITFAAFFPLIQAVLRKASDIEIWKQVLLLITSSARITPPPSVSASFGGTPRTHNSASHQGSEQTKRLLHDALRDELHDCSYVKVPGFFEKYFDNKSWTQKSKDVFDAVKHTHSDGRWTTFPSTPTESAVWEWWSQLQNKHLTHVRGAYYTTKSKNDIVDTDGERQLDLFVKSRDATTRDRHDWADVRVVGEHTVSQEGGKKFLQLARYARNIFSAQPRRQFVHGFILSHTKMELHVFDRSGTFSQEPFDIHKDPDRFIRVISAYCMMSDEELGLDTFIERDGKKEFLTVVDGDAGKDKRLQLDPKPIARQAAVVGRGTSCYPIQDREGVVKFSWVSASKSPTEPDLLKLANERSVKGVPRLVGYRRAISTSEMRSPLVFSKKRHMEGRQWCSHRRQSQASFSSQLASLPLSDEGKKRKSTGPDESSSKKPRSNSQTSKLSQVYEASKSFHESPQASHTAIEPFVDRVLCMQATQPAGTPLAEYRSVSHFLRVLRDALKSHRSLLQDGKILHRDVSKSNIVITDPNENEGYSGMLIDLELGTTIEDGKNTRTGSKRMTGTLKYMAIEVVELALRDNQRDLEHTYRHDLESFFYVLVDMCINYGWPEGQKPKRDSLRSWYLGDYQDIVTAKTGNMERGRFKKDILRQFSKLFENVRELAMSLRDLLFLRGDELRTGTPAEAPSILYDRMIAAFDEAIKSCDN</sequence>
<dbReference type="PROSITE" id="PS00109">
    <property type="entry name" value="PROTEIN_KINASE_TYR"/>
    <property type="match status" value="1"/>
</dbReference>
<evidence type="ECO:0000256" key="8">
    <source>
        <dbReference type="ARBA" id="ARBA00047899"/>
    </source>
</evidence>
<dbReference type="PANTHER" id="PTHR38248:SF2">
    <property type="entry name" value="FUNK1 11"/>
    <property type="match status" value="1"/>
</dbReference>
<evidence type="ECO:0000259" key="11">
    <source>
        <dbReference type="PROSITE" id="PS50011"/>
    </source>
</evidence>
<dbReference type="AlphaFoldDB" id="A0AAJ0D4C4"/>
<reference evidence="12" key="1">
    <citation type="submission" date="2023-04" db="EMBL/GenBank/DDBJ databases">
        <title>Black Yeasts Isolated from many extreme environments.</title>
        <authorList>
            <person name="Coleine C."/>
            <person name="Stajich J.E."/>
            <person name="Selbmann L."/>
        </authorList>
    </citation>
    <scope>NUCLEOTIDE SEQUENCE</scope>
    <source>
        <strain evidence="12">CCFEE 5312</strain>
    </source>
</reference>
<dbReference type="InterPro" id="IPR008266">
    <property type="entry name" value="Tyr_kinase_AS"/>
</dbReference>
<comment type="catalytic activity">
    <reaction evidence="9">
        <text>L-seryl-[protein] + ATP = O-phospho-L-seryl-[protein] + ADP + H(+)</text>
        <dbReference type="Rhea" id="RHEA:17989"/>
        <dbReference type="Rhea" id="RHEA-COMP:9863"/>
        <dbReference type="Rhea" id="RHEA-COMP:11604"/>
        <dbReference type="ChEBI" id="CHEBI:15378"/>
        <dbReference type="ChEBI" id="CHEBI:29999"/>
        <dbReference type="ChEBI" id="CHEBI:30616"/>
        <dbReference type="ChEBI" id="CHEBI:83421"/>
        <dbReference type="ChEBI" id="CHEBI:456216"/>
        <dbReference type="EC" id="2.7.11.1"/>
    </reaction>
</comment>
<evidence type="ECO:0000256" key="10">
    <source>
        <dbReference type="SAM" id="MobiDB-lite"/>
    </source>
</evidence>
<organism evidence="12 13">
    <name type="scientific">Extremus antarcticus</name>
    <dbReference type="NCBI Taxonomy" id="702011"/>
    <lineage>
        <taxon>Eukaryota</taxon>
        <taxon>Fungi</taxon>
        <taxon>Dikarya</taxon>
        <taxon>Ascomycota</taxon>
        <taxon>Pezizomycotina</taxon>
        <taxon>Dothideomycetes</taxon>
        <taxon>Dothideomycetidae</taxon>
        <taxon>Mycosphaerellales</taxon>
        <taxon>Extremaceae</taxon>
        <taxon>Extremus</taxon>
    </lineage>
</organism>
<comment type="function">
    <text evidence="1">Component of the EKC/KEOPS complex that is required for the formation of a threonylcarbamoyl group on adenosine at position 37 (t(6)A37) in tRNAs that read codons beginning with adenine. The complex is probably involved in the transfer of the threonylcarbamoyl moiety of threonylcarbamoyl-AMP (TC-AMP) to the N6 group of A37. BUD32 has ATPase activity in the context of the EKC/KEOPS complex and likely plays a supporting role to the catalytic subunit KAE1. The EKC/KEOPS complex also promotes both telomere uncapping and telomere elongation. The complex is required for efficient recruitment of transcriptional coactivators.</text>
</comment>
<comment type="catalytic activity">
    <reaction evidence="8">
        <text>L-threonyl-[protein] + ATP = O-phospho-L-threonyl-[protein] + ADP + H(+)</text>
        <dbReference type="Rhea" id="RHEA:46608"/>
        <dbReference type="Rhea" id="RHEA-COMP:11060"/>
        <dbReference type="Rhea" id="RHEA-COMP:11605"/>
        <dbReference type="ChEBI" id="CHEBI:15378"/>
        <dbReference type="ChEBI" id="CHEBI:30013"/>
        <dbReference type="ChEBI" id="CHEBI:30616"/>
        <dbReference type="ChEBI" id="CHEBI:61977"/>
        <dbReference type="ChEBI" id="CHEBI:456216"/>
        <dbReference type="EC" id="2.7.11.1"/>
    </reaction>
</comment>
<keyword evidence="13" id="KW-1185">Reference proteome</keyword>
<feature type="compositionally biased region" description="Polar residues" evidence="10">
    <location>
        <begin position="146"/>
        <end position="166"/>
    </location>
</feature>
<dbReference type="InterPro" id="IPR011009">
    <property type="entry name" value="Kinase-like_dom_sf"/>
</dbReference>
<proteinExistence type="predicted"/>
<gene>
    <name evidence="12" type="ORF">LTR09_012970</name>
</gene>
<comment type="subunit">
    <text evidence="2">Component of the EKC/KEOPS complex composed of at least BUD32, CGI121, GON7, KAE1 and PCC1; the whole complex dimerizes.</text>
</comment>
<evidence type="ECO:0000256" key="9">
    <source>
        <dbReference type="ARBA" id="ARBA00048679"/>
    </source>
</evidence>
<dbReference type="Proteomes" id="UP001271007">
    <property type="component" value="Unassembled WGS sequence"/>
</dbReference>
<evidence type="ECO:0000256" key="7">
    <source>
        <dbReference type="ARBA" id="ARBA00033194"/>
    </source>
</evidence>
<dbReference type="Pfam" id="PF17667">
    <property type="entry name" value="Pkinase_fungal"/>
    <property type="match status" value="1"/>
</dbReference>
<evidence type="ECO:0000256" key="1">
    <source>
        <dbReference type="ARBA" id="ARBA00003747"/>
    </source>
</evidence>
<name>A0AAJ0D4C4_9PEZI</name>
<dbReference type="GO" id="GO:0005524">
    <property type="term" value="F:ATP binding"/>
    <property type="evidence" value="ECO:0007669"/>
    <property type="project" value="InterPro"/>
</dbReference>
<evidence type="ECO:0000256" key="6">
    <source>
        <dbReference type="ARBA" id="ARBA00030980"/>
    </source>
</evidence>
<dbReference type="GO" id="GO:0004674">
    <property type="term" value="F:protein serine/threonine kinase activity"/>
    <property type="evidence" value="ECO:0007669"/>
    <property type="project" value="UniProtKB-EC"/>
</dbReference>